<keyword evidence="2" id="KW-1185">Reference proteome</keyword>
<evidence type="ECO:0000313" key="2">
    <source>
        <dbReference type="Proteomes" id="UP000070344"/>
    </source>
</evidence>
<reference evidence="1 2" key="1">
    <citation type="journal article" date="2016" name="Sci. Rep.">
        <title>Metabolic traits of an uncultured archaeal lineage -MSBL1- from brine pools of the Red Sea.</title>
        <authorList>
            <person name="Mwirichia R."/>
            <person name="Alam I."/>
            <person name="Rashid M."/>
            <person name="Vinu M."/>
            <person name="Ba-Alawi W."/>
            <person name="Anthony Kamau A."/>
            <person name="Kamanda Ngugi D."/>
            <person name="Goker M."/>
            <person name="Klenk H.P."/>
            <person name="Bajic V."/>
            <person name="Stingl U."/>
        </authorList>
    </citation>
    <scope>NUCLEOTIDE SEQUENCE [LARGE SCALE GENOMIC DNA]</scope>
    <source>
        <strain evidence="1">SCGC-AAA259O05</strain>
    </source>
</reference>
<dbReference type="EMBL" id="LHXV01000016">
    <property type="protein sequence ID" value="KXB01348.1"/>
    <property type="molecule type" value="Genomic_DNA"/>
</dbReference>
<comment type="caution">
    <text evidence="1">The sequence shown here is derived from an EMBL/GenBank/DDBJ whole genome shotgun (WGS) entry which is preliminary data.</text>
</comment>
<protein>
    <submittedName>
        <fullName evidence="1">Uncharacterized protein</fullName>
    </submittedName>
</protein>
<gene>
    <name evidence="1" type="ORF">AKJ41_01945</name>
</gene>
<dbReference type="Proteomes" id="UP000070344">
    <property type="component" value="Unassembled WGS sequence"/>
</dbReference>
<sequence length="68" mass="7782">KINNLGHEVVCRLKSNKKILVNGEEKNVRNGQAGKVRDILTCFPYSSPFYVERFMRNTGDLENDVRIG</sequence>
<dbReference type="AlphaFoldDB" id="A0A133V4H0"/>
<evidence type="ECO:0000313" key="1">
    <source>
        <dbReference type="EMBL" id="KXB01348.1"/>
    </source>
</evidence>
<accession>A0A133V4H0</accession>
<name>A0A133V4H0_9EURY</name>
<proteinExistence type="predicted"/>
<organism evidence="1 2">
    <name type="scientific">candidate division MSBL1 archaeon SCGC-AAA259O05</name>
    <dbReference type="NCBI Taxonomy" id="1698271"/>
    <lineage>
        <taxon>Archaea</taxon>
        <taxon>Methanobacteriati</taxon>
        <taxon>Methanobacteriota</taxon>
        <taxon>candidate division MSBL1</taxon>
    </lineage>
</organism>
<feature type="non-terminal residue" evidence="1">
    <location>
        <position position="1"/>
    </location>
</feature>